<reference evidence="2 3" key="1">
    <citation type="submission" date="2013-09" db="EMBL/GenBank/DDBJ databases">
        <title>High correlation between genotypes and phenotypes of environmental bacteria Comamonas testosteroni strains.</title>
        <authorList>
            <person name="Liu L."/>
            <person name="Zhu W."/>
            <person name="Xia X."/>
            <person name="Xu B."/>
            <person name="Luo M."/>
            <person name="Wang G."/>
        </authorList>
    </citation>
    <scope>NUCLEOTIDE SEQUENCE [LARGE SCALE GENOMIC DNA]</scope>
    <source>
        <strain evidence="2 3">JL14</strain>
    </source>
</reference>
<evidence type="ECO:0000313" key="3">
    <source>
        <dbReference type="Proteomes" id="UP000029567"/>
    </source>
</evidence>
<feature type="chain" id="PRO_5002408933" description="Glycine zipper 2TM domain-containing protein" evidence="1">
    <location>
        <begin position="23"/>
        <end position="173"/>
    </location>
</feature>
<name>A0A0E3BCC9_9BURK</name>
<feature type="signal peptide" evidence="1">
    <location>
        <begin position="1"/>
        <end position="22"/>
    </location>
</feature>
<evidence type="ECO:0000256" key="1">
    <source>
        <dbReference type="SAM" id="SignalP"/>
    </source>
</evidence>
<evidence type="ECO:0008006" key="4">
    <source>
        <dbReference type="Google" id="ProtNLM"/>
    </source>
</evidence>
<organism evidence="2 3">
    <name type="scientific">Comamonas thiooxydans</name>
    <dbReference type="NCBI Taxonomy" id="363952"/>
    <lineage>
        <taxon>Bacteria</taxon>
        <taxon>Pseudomonadati</taxon>
        <taxon>Pseudomonadota</taxon>
        <taxon>Betaproteobacteria</taxon>
        <taxon>Burkholderiales</taxon>
        <taxon>Comamonadaceae</taxon>
        <taxon>Comamonas</taxon>
    </lineage>
</organism>
<evidence type="ECO:0000313" key="2">
    <source>
        <dbReference type="EMBL" id="KGG87396.1"/>
    </source>
</evidence>
<protein>
    <recommendedName>
        <fullName evidence="4">Glycine zipper 2TM domain-containing protein</fullName>
    </recommendedName>
</protein>
<keyword evidence="1" id="KW-0732">Signal</keyword>
<proteinExistence type="predicted"/>
<dbReference type="PROSITE" id="PS51257">
    <property type="entry name" value="PROKAR_LIPOPROTEIN"/>
    <property type="match status" value="1"/>
</dbReference>
<dbReference type="RefSeq" id="WP_034381947.1">
    <property type="nucleotide sequence ID" value="NZ_AWTN01000108.1"/>
</dbReference>
<gene>
    <name evidence="2" type="ORF">P245_20240</name>
</gene>
<comment type="caution">
    <text evidence="2">The sequence shown here is derived from an EMBL/GenBank/DDBJ whole genome shotgun (WGS) entry which is preliminary data.</text>
</comment>
<dbReference type="Proteomes" id="UP000029567">
    <property type="component" value="Unassembled WGS sequence"/>
</dbReference>
<dbReference type="AlphaFoldDB" id="A0A0E3BCC9"/>
<accession>A0A0E3BCC9</accession>
<dbReference type="EMBL" id="AWTN01000108">
    <property type="protein sequence ID" value="KGG87396.1"/>
    <property type="molecule type" value="Genomic_DNA"/>
</dbReference>
<sequence length="173" mass="17426">MFKSFSKLIAIVALAITATGCAINQHQQAGSGSAEYGIVLQAQMASVASRNQEMGFAALGGILGSALGGAIAKDKSWSTRATAMSIGGALGGMAGNVAAKATGVTEGQSLIVLNGYLQKMSITQPNLNGEVLKAGDAVYIIRESSGVRATRIQPGDPLGAAFVAGLQGTPLMK</sequence>